<dbReference type="OrthoDB" id="10252174at2759"/>
<dbReference type="PANTHER" id="PTHR10331:SF6">
    <property type="entry name" value="SPINDLE ASSEMBLY ABNORMAL 4"/>
    <property type="match status" value="1"/>
</dbReference>
<dbReference type="Pfam" id="PF07202">
    <property type="entry name" value="Tcp10_C"/>
    <property type="match status" value="1"/>
</dbReference>
<dbReference type="GO" id="GO:0060271">
    <property type="term" value="P:cilium assembly"/>
    <property type="evidence" value="ECO:0007669"/>
    <property type="project" value="TreeGrafter"/>
</dbReference>
<dbReference type="AlphaFoldDB" id="A0A814ADE6"/>
<dbReference type="EMBL" id="CAJNOO010000336">
    <property type="protein sequence ID" value="CAF0910304.1"/>
    <property type="molecule type" value="Genomic_DNA"/>
</dbReference>
<comment type="caution">
    <text evidence="3">The sequence shown here is derived from an EMBL/GenBank/DDBJ whole genome shotgun (WGS) entry which is preliminary data.</text>
</comment>
<dbReference type="InterPro" id="IPR047002">
    <property type="entry name" value="Tcp10_C_sf"/>
</dbReference>
<dbReference type="Proteomes" id="UP000663882">
    <property type="component" value="Unassembled WGS sequence"/>
</dbReference>
<dbReference type="GO" id="GO:0061511">
    <property type="term" value="P:centriole elongation"/>
    <property type="evidence" value="ECO:0007669"/>
    <property type="project" value="TreeGrafter"/>
</dbReference>
<protein>
    <recommendedName>
        <fullName evidence="2">Centromere protein J C-terminal domain-containing protein</fullName>
    </recommendedName>
</protein>
<dbReference type="EMBL" id="CAJOAX010003558">
    <property type="protein sequence ID" value="CAF3860743.1"/>
    <property type="molecule type" value="Genomic_DNA"/>
</dbReference>
<dbReference type="Proteomes" id="UP000663874">
    <property type="component" value="Unassembled WGS sequence"/>
</dbReference>
<dbReference type="Gene3D" id="2.60.450.20">
    <property type="match status" value="1"/>
</dbReference>
<dbReference type="Proteomes" id="UP000663889">
    <property type="component" value="Unassembled WGS sequence"/>
</dbReference>
<evidence type="ECO:0000313" key="6">
    <source>
        <dbReference type="EMBL" id="CAF3971027.1"/>
    </source>
</evidence>
<evidence type="ECO:0000256" key="1">
    <source>
        <dbReference type="ARBA" id="ARBA00005627"/>
    </source>
</evidence>
<dbReference type="Proteomes" id="UP000663823">
    <property type="component" value="Unassembled WGS sequence"/>
</dbReference>
<dbReference type="InterPro" id="IPR026581">
    <property type="entry name" value="TCP10L/CENPJ"/>
</dbReference>
<proteinExistence type="inferred from homology"/>
<name>A0A814ADE6_9BILA</name>
<gene>
    <name evidence="6" type="ORF">FNK824_LOCUS24331</name>
    <name evidence="5" type="ORF">OTI717_LOCUS21684</name>
    <name evidence="3" type="ORF">RFH988_LOCUS9450</name>
    <name evidence="4" type="ORF">SEV965_LOCUS27787</name>
</gene>
<dbReference type="GO" id="GO:0015631">
    <property type="term" value="F:tubulin binding"/>
    <property type="evidence" value="ECO:0007669"/>
    <property type="project" value="TreeGrafter"/>
</dbReference>
<dbReference type="InterPro" id="IPR009852">
    <property type="entry name" value="CENPJ_C_dom"/>
</dbReference>
<accession>A0A814ADE6</accession>
<evidence type="ECO:0000313" key="5">
    <source>
        <dbReference type="EMBL" id="CAF3860743.1"/>
    </source>
</evidence>
<feature type="domain" description="Centromere protein J C-terminal" evidence="2">
    <location>
        <begin position="192"/>
        <end position="225"/>
    </location>
</feature>
<dbReference type="GO" id="GO:0005814">
    <property type="term" value="C:centriole"/>
    <property type="evidence" value="ECO:0007669"/>
    <property type="project" value="TreeGrafter"/>
</dbReference>
<dbReference type="EMBL" id="CAJNOU010002544">
    <property type="protein sequence ID" value="CAF1330269.1"/>
    <property type="molecule type" value="Genomic_DNA"/>
</dbReference>
<dbReference type="EMBL" id="CAJOBE010005385">
    <property type="protein sequence ID" value="CAF3971027.1"/>
    <property type="molecule type" value="Genomic_DNA"/>
</dbReference>
<evidence type="ECO:0000259" key="2">
    <source>
        <dbReference type="Pfam" id="PF07202"/>
    </source>
</evidence>
<organism evidence="3 7">
    <name type="scientific">Rotaria sordida</name>
    <dbReference type="NCBI Taxonomy" id="392033"/>
    <lineage>
        <taxon>Eukaryota</taxon>
        <taxon>Metazoa</taxon>
        <taxon>Spiralia</taxon>
        <taxon>Gnathifera</taxon>
        <taxon>Rotifera</taxon>
        <taxon>Eurotatoria</taxon>
        <taxon>Bdelloidea</taxon>
        <taxon>Philodinida</taxon>
        <taxon>Philodinidae</taxon>
        <taxon>Rotaria</taxon>
    </lineage>
</organism>
<evidence type="ECO:0000313" key="7">
    <source>
        <dbReference type="Proteomes" id="UP000663882"/>
    </source>
</evidence>
<comment type="similarity">
    <text evidence="1">Belongs to the TCP10 family.</text>
</comment>
<dbReference type="PANTHER" id="PTHR10331">
    <property type="entry name" value="T COMPLEX PROTEIN 10"/>
    <property type="match status" value="1"/>
</dbReference>
<evidence type="ECO:0000313" key="3">
    <source>
        <dbReference type="EMBL" id="CAF0910304.1"/>
    </source>
</evidence>
<dbReference type="GO" id="GO:0005813">
    <property type="term" value="C:centrosome"/>
    <property type="evidence" value="ECO:0007669"/>
    <property type="project" value="TreeGrafter"/>
</dbReference>
<evidence type="ECO:0000313" key="4">
    <source>
        <dbReference type="EMBL" id="CAF1330269.1"/>
    </source>
</evidence>
<sequence>MVIRNSEPSIKPKITSNGRRTPTIVVGVNGIKNNVDTSRKIPSLSTTKRPTSMNELIGTIESIPIPTIIEQPIVVFERADSGNGGSDENIRRFDRKNDEHLSPSLSALVNSDYPKSLINNDESDATTTLDYKSLLTMTTRTSTSTTTLLKQHQETLSLLDQPTTKRQPLTITKHDSILPTSHITNTTETEYPDGTRVYEFPNGQIEKHLPDGKQEHILPDKTKHIYLTDGTIISLKPNGEKFIQNANQTKEVHTDTYKRKLFPHGSILTVFNTGEQEIRYANGKIKIKDAHGNIIIGKKNPINNK</sequence>
<reference evidence="3" key="1">
    <citation type="submission" date="2021-02" db="EMBL/GenBank/DDBJ databases">
        <authorList>
            <person name="Nowell W R."/>
        </authorList>
    </citation>
    <scope>NUCLEOTIDE SEQUENCE</scope>
</reference>